<dbReference type="GO" id="GO:0008270">
    <property type="term" value="F:zinc ion binding"/>
    <property type="evidence" value="ECO:0007669"/>
    <property type="project" value="InterPro"/>
</dbReference>
<dbReference type="InterPro" id="IPR024079">
    <property type="entry name" value="MetalloPept_cat_dom_sf"/>
</dbReference>
<dbReference type="GO" id="GO:0031012">
    <property type="term" value="C:extracellular matrix"/>
    <property type="evidence" value="ECO:0007669"/>
    <property type="project" value="InterPro"/>
</dbReference>
<dbReference type="InterPro" id="IPR001818">
    <property type="entry name" value="Pept_M10_metallopeptidase"/>
</dbReference>
<keyword evidence="3" id="KW-0378">Hydrolase</keyword>
<protein>
    <recommendedName>
        <fullName evidence="6">Peptidase M10 metallopeptidase domain-containing protein</fullName>
    </recommendedName>
</protein>
<evidence type="ECO:0000256" key="2">
    <source>
        <dbReference type="ARBA" id="ARBA00022723"/>
    </source>
</evidence>
<evidence type="ECO:0000256" key="3">
    <source>
        <dbReference type="ARBA" id="ARBA00022801"/>
    </source>
</evidence>
<gene>
    <name evidence="7" type="ORF">BW730_07475</name>
</gene>
<dbReference type="GO" id="GO:0004222">
    <property type="term" value="F:metalloendopeptidase activity"/>
    <property type="evidence" value="ECO:0007669"/>
    <property type="project" value="InterPro"/>
</dbReference>
<feature type="domain" description="Peptidase M10 metallopeptidase" evidence="6">
    <location>
        <begin position="123"/>
        <end position="179"/>
    </location>
</feature>
<dbReference type="Gene3D" id="3.40.390.10">
    <property type="entry name" value="Collagenase (Catalytic Domain)"/>
    <property type="match status" value="1"/>
</dbReference>
<dbReference type="InterPro" id="IPR021190">
    <property type="entry name" value="Pept_M10A"/>
</dbReference>
<dbReference type="EMBL" id="CP019606">
    <property type="protein sequence ID" value="AQP47365.1"/>
    <property type="molecule type" value="Genomic_DNA"/>
</dbReference>
<dbReference type="Pfam" id="PF00413">
    <property type="entry name" value="Peptidase_M10"/>
    <property type="match status" value="1"/>
</dbReference>
<evidence type="ECO:0000313" key="8">
    <source>
        <dbReference type="Proteomes" id="UP000188145"/>
    </source>
</evidence>
<reference evidence="8" key="1">
    <citation type="submission" date="2017-02" db="EMBL/GenBank/DDBJ databases">
        <title>Tessaracoccus aquaemaris sp. nov., isolated from the intestine of a Korean rockfish, Sebastes schlegelii, in a marine aquaculture pond.</title>
        <authorList>
            <person name="Tak E.J."/>
            <person name="Bae J.-W."/>
        </authorList>
    </citation>
    <scope>NUCLEOTIDE SEQUENCE [LARGE SCALE GENOMIC DNA]</scope>
    <source>
        <strain evidence="8">NSG39</strain>
    </source>
</reference>
<organism evidence="7 8">
    <name type="scientific">Tessaracoccus aquimaris</name>
    <dbReference type="NCBI Taxonomy" id="1332264"/>
    <lineage>
        <taxon>Bacteria</taxon>
        <taxon>Bacillati</taxon>
        <taxon>Actinomycetota</taxon>
        <taxon>Actinomycetes</taxon>
        <taxon>Propionibacteriales</taxon>
        <taxon>Propionibacteriaceae</taxon>
        <taxon>Tessaracoccus</taxon>
    </lineage>
</organism>
<accession>A0A1Q2CMT1</accession>
<dbReference type="PRINTS" id="PR00138">
    <property type="entry name" value="MATRIXIN"/>
</dbReference>
<evidence type="ECO:0000313" key="7">
    <source>
        <dbReference type="EMBL" id="AQP47365.1"/>
    </source>
</evidence>
<feature type="signal peptide" evidence="5">
    <location>
        <begin position="1"/>
        <end position="20"/>
    </location>
</feature>
<evidence type="ECO:0000256" key="5">
    <source>
        <dbReference type="SAM" id="SignalP"/>
    </source>
</evidence>
<dbReference type="RefSeq" id="WP_077685693.1">
    <property type="nucleotide sequence ID" value="NZ_CP019606.1"/>
</dbReference>
<dbReference type="KEGG" id="tes:BW730_07475"/>
<evidence type="ECO:0000256" key="4">
    <source>
        <dbReference type="ARBA" id="ARBA00022833"/>
    </source>
</evidence>
<dbReference type="Proteomes" id="UP000188145">
    <property type="component" value="Chromosome"/>
</dbReference>
<keyword evidence="8" id="KW-1185">Reference proteome</keyword>
<evidence type="ECO:0000259" key="6">
    <source>
        <dbReference type="Pfam" id="PF00413"/>
    </source>
</evidence>
<dbReference type="SUPFAM" id="SSF55486">
    <property type="entry name" value="Metalloproteases ('zincins'), catalytic domain"/>
    <property type="match status" value="1"/>
</dbReference>
<dbReference type="AlphaFoldDB" id="A0A1Q2CMT1"/>
<dbReference type="OrthoDB" id="4297752at2"/>
<dbReference type="GO" id="GO:0006508">
    <property type="term" value="P:proteolysis"/>
    <property type="evidence" value="ECO:0007669"/>
    <property type="project" value="UniProtKB-KW"/>
</dbReference>
<name>A0A1Q2CMT1_9ACTN</name>
<keyword evidence="5" id="KW-0732">Signal</keyword>
<keyword evidence="4" id="KW-0862">Zinc</keyword>
<evidence type="ECO:0000256" key="1">
    <source>
        <dbReference type="ARBA" id="ARBA00022670"/>
    </source>
</evidence>
<sequence>MKIVHRFFAAFVVGTLIVFAAQLDASAYTTTGCKWGSGTIKVDTRYVNGHFFTAIKQAISNYTSATDVTMSYVDASGPGLKAQNADYGYTGWEGRADWTCALGRYIGVTAKINMTYLPGTSSTDVPRLKVVWLHELGHSIGLGHVSTVKRVMYTSASTAYSNGVRSLTSDEIAGVNALY</sequence>
<proteinExistence type="predicted"/>
<keyword evidence="1" id="KW-0645">Protease</keyword>
<feature type="chain" id="PRO_5038879316" description="Peptidase M10 metallopeptidase domain-containing protein" evidence="5">
    <location>
        <begin position="21"/>
        <end position="179"/>
    </location>
</feature>
<keyword evidence="2" id="KW-0479">Metal-binding</keyword>